<dbReference type="Pfam" id="PF15879">
    <property type="entry name" value="MWFE"/>
    <property type="match status" value="1"/>
</dbReference>
<comment type="caution">
    <text evidence="16">The sequence shown here is derived from an EMBL/GenBank/DDBJ whole genome shotgun (WGS) entry which is preliminary data.</text>
</comment>
<evidence type="ECO:0000256" key="3">
    <source>
        <dbReference type="ARBA" id="ARBA00009960"/>
    </source>
</evidence>
<evidence type="ECO:0000256" key="8">
    <source>
        <dbReference type="ARBA" id="ARBA00022792"/>
    </source>
</evidence>
<keyword evidence="6" id="KW-0679">Respiratory chain</keyword>
<keyword evidence="5" id="KW-0813">Transport</keyword>
<comment type="function">
    <text evidence="1">Accessory subunit of the mitochondrial membrane respiratory chain NADH dehydrogenase (Complex I), that is believed not to be involved in catalysis. Complex I functions in the transfer of electrons from NADH to the respiratory chain. The immediate electron acceptor for the enzyme is believed to be ubiquinone.</text>
</comment>
<evidence type="ECO:0000256" key="7">
    <source>
        <dbReference type="ARBA" id="ARBA00022692"/>
    </source>
</evidence>
<evidence type="ECO:0000256" key="2">
    <source>
        <dbReference type="ARBA" id="ARBA00004298"/>
    </source>
</evidence>
<evidence type="ECO:0000256" key="5">
    <source>
        <dbReference type="ARBA" id="ARBA00022448"/>
    </source>
</evidence>
<evidence type="ECO:0000256" key="11">
    <source>
        <dbReference type="ARBA" id="ARBA00023128"/>
    </source>
</evidence>
<dbReference type="Proteomes" id="UP001352852">
    <property type="component" value="Unassembled WGS sequence"/>
</dbReference>
<reference evidence="16 17" key="1">
    <citation type="submission" date="2021-06" db="EMBL/GenBank/DDBJ databases">
        <authorList>
            <person name="Palmer J.M."/>
        </authorList>
    </citation>
    <scope>NUCLEOTIDE SEQUENCE [LARGE SCALE GENOMIC DNA]</scope>
    <source>
        <strain evidence="16 17">CL_MEX2019</strain>
        <tissue evidence="16">Muscle</tissue>
    </source>
</reference>
<protein>
    <recommendedName>
        <fullName evidence="4">NADH dehydrogenase [ubiquinone] 1 alpha subcomplex subunit 1</fullName>
    </recommendedName>
    <alternativeName>
        <fullName evidence="14">Complex I-MWFE</fullName>
    </alternativeName>
    <alternativeName>
        <fullName evidence="13">NADH-ubiquinone oxidoreductase MWFE subunit</fullName>
    </alternativeName>
</protein>
<keyword evidence="8" id="KW-0999">Mitochondrion inner membrane</keyword>
<keyword evidence="12 15" id="KW-0472">Membrane</keyword>
<evidence type="ECO:0000313" key="17">
    <source>
        <dbReference type="Proteomes" id="UP001352852"/>
    </source>
</evidence>
<evidence type="ECO:0000256" key="13">
    <source>
        <dbReference type="ARBA" id="ARBA00029847"/>
    </source>
</evidence>
<dbReference type="InterPro" id="IPR017384">
    <property type="entry name" value="NADH_Ub_cplx-1_asu_su-1"/>
</dbReference>
<keyword evidence="9" id="KW-0249">Electron transport</keyword>
<evidence type="ECO:0000256" key="9">
    <source>
        <dbReference type="ARBA" id="ARBA00022982"/>
    </source>
</evidence>
<proteinExistence type="inferred from homology"/>
<evidence type="ECO:0000256" key="10">
    <source>
        <dbReference type="ARBA" id="ARBA00022989"/>
    </source>
</evidence>
<evidence type="ECO:0000256" key="12">
    <source>
        <dbReference type="ARBA" id="ARBA00023136"/>
    </source>
</evidence>
<dbReference type="PANTHER" id="PTHR17098">
    <property type="entry name" value="NADH-UBIQUINONE OXIDOREDUCTASE MWFE SUBUNIT"/>
    <property type="match status" value="1"/>
</dbReference>
<feature type="transmembrane region" description="Helical" evidence="15">
    <location>
        <begin position="6"/>
        <end position="26"/>
    </location>
</feature>
<comment type="similarity">
    <text evidence="3">Belongs to the complex I NDUFA1 subunit family.</text>
</comment>
<dbReference type="EMBL" id="JAHUTJ010065816">
    <property type="protein sequence ID" value="MED6289647.1"/>
    <property type="molecule type" value="Genomic_DNA"/>
</dbReference>
<dbReference type="PANTHER" id="PTHR17098:SF2">
    <property type="entry name" value="NADH DEHYDROGENASE [UBIQUINONE] 1 ALPHA SUBCOMPLEX SUBUNIT 1"/>
    <property type="match status" value="1"/>
</dbReference>
<accession>A0ABU7ER18</accession>
<organism evidence="16 17">
    <name type="scientific">Characodon lateralis</name>
    <dbReference type="NCBI Taxonomy" id="208331"/>
    <lineage>
        <taxon>Eukaryota</taxon>
        <taxon>Metazoa</taxon>
        <taxon>Chordata</taxon>
        <taxon>Craniata</taxon>
        <taxon>Vertebrata</taxon>
        <taxon>Euteleostomi</taxon>
        <taxon>Actinopterygii</taxon>
        <taxon>Neopterygii</taxon>
        <taxon>Teleostei</taxon>
        <taxon>Neoteleostei</taxon>
        <taxon>Acanthomorphata</taxon>
        <taxon>Ovalentaria</taxon>
        <taxon>Atherinomorphae</taxon>
        <taxon>Cyprinodontiformes</taxon>
        <taxon>Goodeidae</taxon>
        <taxon>Characodon</taxon>
    </lineage>
</organism>
<keyword evidence="17" id="KW-1185">Reference proteome</keyword>
<evidence type="ECO:0000256" key="14">
    <source>
        <dbReference type="ARBA" id="ARBA00033255"/>
    </source>
</evidence>
<evidence type="ECO:0000256" key="15">
    <source>
        <dbReference type="SAM" id="Phobius"/>
    </source>
</evidence>
<keyword evidence="11" id="KW-0496">Mitochondrion</keyword>
<keyword evidence="10 15" id="KW-1133">Transmembrane helix</keyword>
<evidence type="ECO:0000256" key="4">
    <source>
        <dbReference type="ARBA" id="ARBA00016392"/>
    </source>
</evidence>
<evidence type="ECO:0000313" key="16">
    <source>
        <dbReference type="EMBL" id="MED6289647.1"/>
    </source>
</evidence>
<comment type="subcellular location">
    <subcellularLocation>
        <location evidence="2">Mitochondrion inner membrane</location>
        <topology evidence="2">Single-pass membrane protein</topology>
        <orientation evidence="2">Matrix side</orientation>
    </subcellularLocation>
</comment>
<keyword evidence="7 15" id="KW-0812">Transmembrane</keyword>
<sequence>MWYEILPSLGLMTVCMILPGIVTTHIHKFTNGGKVKDDSGRANGAVRPLVSAVNGLTEVVCFTPLQEKRIARIPWQWYLLERDRRVSGTGHYFNSKGLENIK</sequence>
<name>A0ABU7ER18_9TELE</name>
<evidence type="ECO:0000256" key="6">
    <source>
        <dbReference type="ARBA" id="ARBA00022660"/>
    </source>
</evidence>
<evidence type="ECO:0000256" key="1">
    <source>
        <dbReference type="ARBA" id="ARBA00003195"/>
    </source>
</evidence>
<gene>
    <name evidence="16" type="ORF">CHARACLAT_004996</name>
</gene>